<evidence type="ECO:0000313" key="1">
    <source>
        <dbReference type="EMBL" id="UPK92748.1"/>
    </source>
</evidence>
<name>A0ACD3YY13_FUSSC</name>
<proteinExistence type="predicted"/>
<protein>
    <submittedName>
        <fullName evidence="1">Uncharacterized protein</fullName>
    </submittedName>
</protein>
<dbReference type="Proteomes" id="UP000830768">
    <property type="component" value="Chromosome 3"/>
</dbReference>
<evidence type="ECO:0000313" key="2">
    <source>
        <dbReference type="Proteomes" id="UP000830768"/>
    </source>
</evidence>
<sequence>MSSPRVIRWGIFATGAIAKTFAKDLLVDPATRNVHSLRHVVAAVASSSSAARASDFAKEINAPDARVYGSYQELVDDKDLDVIYIATPHSHHYQHIRLCLEAGHNVLCEKAITVNALQLRSLAALAREKNLFLMEALWTRYFPLTIHVLETIQSGRIGTVQRVLSDLSAPMNPEESFKDGKHRMVNPDLAGGALLDLGIYSLIWPFLAFYLAEPAESRKKPEVFSLMNKYAPTLGADETTTMILRFPRASSAGGDGHAVATTSFRVAGIQGPDPSPPPVVRIQGSLGEVQIFPGAHRPSRTRIIFGNGTVEDKDWPQPGPGKGSGWFNGFLTHMNAEGEGMGMAWEADEVGFALIEGRKEGKFSPIQESIAILEVMDEVRRQGGLQYPDAVETIRYPLSN</sequence>
<gene>
    <name evidence="1" type="ORF">LCI18_003683</name>
</gene>
<organism evidence="1 2">
    <name type="scientific">Fusarium solani subsp. cucurbitae</name>
    <name type="common">Neocosmosporum cucurbitae</name>
    <dbReference type="NCBI Taxonomy" id="2747967"/>
    <lineage>
        <taxon>Eukaryota</taxon>
        <taxon>Fungi</taxon>
        <taxon>Dikarya</taxon>
        <taxon>Ascomycota</taxon>
        <taxon>Pezizomycotina</taxon>
        <taxon>Sordariomycetes</taxon>
        <taxon>Hypocreomycetidae</taxon>
        <taxon>Hypocreales</taxon>
        <taxon>Nectriaceae</taxon>
        <taxon>Fusarium</taxon>
        <taxon>Fusarium solani species complex</taxon>
    </lineage>
</organism>
<accession>A0ACD3YY13</accession>
<reference evidence="1" key="1">
    <citation type="submission" date="2021-11" db="EMBL/GenBank/DDBJ databases">
        <title>Fusarium solani-melongenae Genome sequencing and assembly.</title>
        <authorList>
            <person name="Xie S."/>
            <person name="Huang L."/>
            <person name="Zhang X."/>
        </authorList>
    </citation>
    <scope>NUCLEOTIDE SEQUENCE</scope>
    <source>
        <strain evidence="1">CRI 24-3</strain>
    </source>
</reference>
<dbReference type="EMBL" id="CP090032">
    <property type="protein sequence ID" value="UPK92748.1"/>
    <property type="molecule type" value="Genomic_DNA"/>
</dbReference>
<keyword evidence="2" id="KW-1185">Reference proteome</keyword>